<sequence>MPRKRPAEPARRQYSRDLRRRVIYQANILGKKTTNIAIDLDMPVRVVQRICKTWADIGDVCRERRYKGRRPLLDPEQTQFLVALLDHSPDMYLDEMQLQLLDQHNLDVSLATISRTLHRLGYSNKKVYRESADRFVCADESAVNVLTSYRKNGWSMQSLRARKRCNFVRGTRYSLLPALTTKGLIYSHVKLGGYNGDQFLLWLEGLLRVMNPYPQKHSILVLDNCRIHHVEGVEEMCEQAGIKLIFLPAYSPDLNPIEECFGWIKAYIARNGHTFRNIVENGDANAPFLFLYHVLDLVRAEDALSWFTHSGY</sequence>
<evidence type="ECO:0000313" key="3">
    <source>
        <dbReference type="Proteomes" id="UP001295794"/>
    </source>
</evidence>
<protein>
    <recommendedName>
        <fullName evidence="1">Tc1-like transposase DDE domain-containing protein</fullName>
    </recommendedName>
</protein>
<name>A0AAD2HN45_9AGAR</name>
<dbReference type="InterPro" id="IPR036397">
    <property type="entry name" value="RNaseH_sf"/>
</dbReference>
<feature type="domain" description="Tc1-like transposase DDE" evidence="1">
    <location>
        <begin position="135"/>
        <end position="275"/>
    </location>
</feature>
<dbReference type="Gene3D" id="3.30.420.10">
    <property type="entry name" value="Ribonuclease H-like superfamily/Ribonuclease H"/>
    <property type="match status" value="1"/>
</dbReference>
<keyword evidence="3" id="KW-1185">Reference proteome</keyword>
<dbReference type="AlphaFoldDB" id="A0AAD2HN45"/>
<proteinExistence type="predicted"/>
<dbReference type="SUPFAM" id="SSF46689">
    <property type="entry name" value="Homeodomain-like"/>
    <property type="match status" value="1"/>
</dbReference>
<organism evidence="2 3">
    <name type="scientific">Mycena citricolor</name>
    <dbReference type="NCBI Taxonomy" id="2018698"/>
    <lineage>
        <taxon>Eukaryota</taxon>
        <taxon>Fungi</taxon>
        <taxon>Dikarya</taxon>
        <taxon>Basidiomycota</taxon>
        <taxon>Agaricomycotina</taxon>
        <taxon>Agaricomycetes</taxon>
        <taxon>Agaricomycetidae</taxon>
        <taxon>Agaricales</taxon>
        <taxon>Marasmiineae</taxon>
        <taxon>Mycenaceae</taxon>
        <taxon>Mycena</taxon>
    </lineage>
</organism>
<gene>
    <name evidence="2" type="ORF">MYCIT1_LOCUS28750</name>
</gene>
<evidence type="ECO:0000313" key="2">
    <source>
        <dbReference type="EMBL" id="CAK5278991.1"/>
    </source>
</evidence>
<dbReference type="EMBL" id="CAVNYO010000434">
    <property type="protein sequence ID" value="CAK5278991.1"/>
    <property type="molecule type" value="Genomic_DNA"/>
</dbReference>
<reference evidence="2" key="1">
    <citation type="submission" date="2023-11" db="EMBL/GenBank/DDBJ databases">
        <authorList>
            <person name="De Vega J J."/>
            <person name="De Vega J J."/>
        </authorList>
    </citation>
    <scope>NUCLEOTIDE SEQUENCE</scope>
</reference>
<dbReference type="Proteomes" id="UP001295794">
    <property type="component" value="Unassembled WGS sequence"/>
</dbReference>
<dbReference type="PANTHER" id="PTHR46564:SF1">
    <property type="entry name" value="TRANSPOSASE"/>
    <property type="match status" value="1"/>
</dbReference>
<accession>A0AAD2HN45</accession>
<dbReference type="InterPro" id="IPR038717">
    <property type="entry name" value="Tc1-like_DDE_dom"/>
</dbReference>
<dbReference type="InterPro" id="IPR009057">
    <property type="entry name" value="Homeodomain-like_sf"/>
</dbReference>
<dbReference type="PANTHER" id="PTHR46564">
    <property type="entry name" value="TRANSPOSASE"/>
    <property type="match status" value="1"/>
</dbReference>
<evidence type="ECO:0000259" key="1">
    <source>
        <dbReference type="Pfam" id="PF13358"/>
    </source>
</evidence>
<dbReference type="GO" id="GO:0003676">
    <property type="term" value="F:nucleic acid binding"/>
    <property type="evidence" value="ECO:0007669"/>
    <property type="project" value="InterPro"/>
</dbReference>
<comment type="caution">
    <text evidence="2">The sequence shown here is derived from an EMBL/GenBank/DDBJ whole genome shotgun (WGS) entry which is preliminary data.</text>
</comment>
<dbReference type="Pfam" id="PF13358">
    <property type="entry name" value="DDE_3"/>
    <property type="match status" value="1"/>
</dbReference>